<sequence>MEQEVMMNRIDSCRMRVAGRAGADPSMWARGRNIPWTGCQSIAGPSQHSLTQSCLKAIYHNLHVFELWEETVSQGNPQRHGEKMSPHRKVILMTRTVHFY</sequence>
<dbReference type="AlphaFoldDB" id="A0A0E9Y0K4"/>
<reference evidence="1" key="1">
    <citation type="submission" date="2014-11" db="EMBL/GenBank/DDBJ databases">
        <authorList>
            <person name="Amaro Gonzalez C."/>
        </authorList>
    </citation>
    <scope>NUCLEOTIDE SEQUENCE</scope>
</reference>
<accession>A0A0E9Y0K4</accession>
<protein>
    <submittedName>
        <fullName evidence="1">Uncharacterized protein</fullName>
    </submittedName>
</protein>
<name>A0A0E9Y0K4_ANGAN</name>
<dbReference type="EMBL" id="GBXM01000942">
    <property type="protein sequence ID" value="JAI07636.1"/>
    <property type="molecule type" value="Transcribed_RNA"/>
</dbReference>
<proteinExistence type="predicted"/>
<evidence type="ECO:0000313" key="1">
    <source>
        <dbReference type="EMBL" id="JAI07636.1"/>
    </source>
</evidence>
<organism evidence="1">
    <name type="scientific">Anguilla anguilla</name>
    <name type="common">European freshwater eel</name>
    <name type="synonym">Muraena anguilla</name>
    <dbReference type="NCBI Taxonomy" id="7936"/>
    <lineage>
        <taxon>Eukaryota</taxon>
        <taxon>Metazoa</taxon>
        <taxon>Chordata</taxon>
        <taxon>Craniata</taxon>
        <taxon>Vertebrata</taxon>
        <taxon>Euteleostomi</taxon>
        <taxon>Actinopterygii</taxon>
        <taxon>Neopterygii</taxon>
        <taxon>Teleostei</taxon>
        <taxon>Anguilliformes</taxon>
        <taxon>Anguillidae</taxon>
        <taxon>Anguilla</taxon>
    </lineage>
</organism>
<reference evidence="1" key="2">
    <citation type="journal article" date="2015" name="Fish Shellfish Immunol.">
        <title>Early steps in the European eel (Anguilla anguilla)-Vibrio vulnificus interaction in the gills: Role of the RtxA13 toxin.</title>
        <authorList>
            <person name="Callol A."/>
            <person name="Pajuelo D."/>
            <person name="Ebbesson L."/>
            <person name="Teles M."/>
            <person name="MacKenzie S."/>
            <person name="Amaro C."/>
        </authorList>
    </citation>
    <scope>NUCLEOTIDE SEQUENCE</scope>
</reference>